<dbReference type="Proteomes" id="UP000079169">
    <property type="component" value="Unplaced"/>
</dbReference>
<evidence type="ECO:0000313" key="4">
    <source>
        <dbReference type="RefSeq" id="XP_017300571.1"/>
    </source>
</evidence>
<accession>A0A1S4EE95</accession>
<feature type="chain" id="PRO_5010342897" evidence="2">
    <location>
        <begin position="17"/>
        <end position="130"/>
    </location>
</feature>
<feature type="region of interest" description="Disordered" evidence="1">
    <location>
        <begin position="43"/>
        <end position="77"/>
    </location>
</feature>
<dbReference type="RefSeq" id="XP_017300571.1">
    <property type="nucleotide sequence ID" value="XM_017445082.2"/>
</dbReference>
<evidence type="ECO:0000256" key="2">
    <source>
        <dbReference type="SAM" id="SignalP"/>
    </source>
</evidence>
<keyword evidence="2" id="KW-0732">Signal</keyword>
<sequence length="130" mass="12944">MTVVLTVVALLGSGLSMPNGKWEGNQWQEGSLMSSRFRREASGFGNGGQGGFGGGQGGFGGGQGRFGGGQGGFGGGQSGFGGGSGGYGIKNWYNTPEGWGYDATYPGGETHFHSKRGGGGQRGGFGGGSY</sequence>
<gene>
    <name evidence="4" type="primary">LOC103511685</name>
</gene>
<keyword evidence="3" id="KW-1185">Reference proteome</keyword>
<protein>
    <submittedName>
        <fullName evidence="4">Glycine-rich protein 2-like isoform X3</fullName>
    </submittedName>
</protein>
<evidence type="ECO:0000256" key="1">
    <source>
        <dbReference type="SAM" id="MobiDB-lite"/>
    </source>
</evidence>
<organism evidence="3 4">
    <name type="scientific">Diaphorina citri</name>
    <name type="common">Asian citrus psyllid</name>
    <dbReference type="NCBI Taxonomy" id="121845"/>
    <lineage>
        <taxon>Eukaryota</taxon>
        <taxon>Metazoa</taxon>
        <taxon>Ecdysozoa</taxon>
        <taxon>Arthropoda</taxon>
        <taxon>Hexapoda</taxon>
        <taxon>Insecta</taxon>
        <taxon>Pterygota</taxon>
        <taxon>Neoptera</taxon>
        <taxon>Paraneoptera</taxon>
        <taxon>Hemiptera</taxon>
        <taxon>Sternorrhyncha</taxon>
        <taxon>Psylloidea</taxon>
        <taxon>Psyllidae</taxon>
        <taxon>Diaphorininae</taxon>
        <taxon>Diaphorina</taxon>
    </lineage>
</organism>
<proteinExistence type="predicted"/>
<dbReference type="GeneID" id="103511685"/>
<reference evidence="4" key="1">
    <citation type="submission" date="2025-08" db="UniProtKB">
        <authorList>
            <consortium name="RefSeq"/>
        </authorList>
    </citation>
    <scope>IDENTIFICATION</scope>
</reference>
<dbReference type="AlphaFoldDB" id="A0A1S4EE95"/>
<evidence type="ECO:0000313" key="3">
    <source>
        <dbReference type="Proteomes" id="UP000079169"/>
    </source>
</evidence>
<feature type="compositionally biased region" description="Gly residues" evidence="1">
    <location>
        <begin position="44"/>
        <end position="77"/>
    </location>
</feature>
<feature type="signal peptide" evidence="2">
    <location>
        <begin position="1"/>
        <end position="16"/>
    </location>
</feature>
<name>A0A1S4EE95_DIACI</name>